<dbReference type="EMBL" id="JAJSPL020000010">
    <property type="protein sequence ID" value="KAK7744529.1"/>
    <property type="molecule type" value="Genomic_DNA"/>
</dbReference>
<dbReference type="PROSITE" id="PS51689">
    <property type="entry name" value="SAM_RNA_A_N6_MT"/>
    <property type="match status" value="1"/>
</dbReference>
<evidence type="ECO:0000256" key="3">
    <source>
        <dbReference type="ARBA" id="ARBA00022603"/>
    </source>
</evidence>
<evidence type="ECO:0000256" key="10">
    <source>
        <dbReference type="RuleBase" id="RU362106"/>
    </source>
</evidence>
<keyword evidence="14" id="KW-1185">Reference proteome</keyword>
<dbReference type="GO" id="GO:0003723">
    <property type="term" value="F:RNA binding"/>
    <property type="evidence" value="ECO:0007669"/>
    <property type="project" value="UniProtKB-UniRule"/>
</dbReference>
<dbReference type="Pfam" id="PF00398">
    <property type="entry name" value="RrnaAD"/>
    <property type="match status" value="1"/>
</dbReference>
<dbReference type="PANTHER" id="PTHR11727:SF7">
    <property type="entry name" value="DIMETHYLADENOSINE TRANSFERASE-RELATED"/>
    <property type="match status" value="1"/>
</dbReference>
<reference evidence="13 14" key="1">
    <citation type="journal article" date="2023" name="PLoS ONE">
        <title>Cytospora paraplurivora sp. nov. isolated from orchards with fruit tree decline syndrome in Ontario, Canada.</title>
        <authorList>
            <person name="Ilyukhin E."/>
            <person name="Nguyen H.D.T."/>
            <person name="Castle A.J."/>
            <person name="Ellouze W."/>
        </authorList>
    </citation>
    <scope>NUCLEOTIDE SEQUENCE [LARGE SCALE GENOMIC DNA]</scope>
    <source>
        <strain evidence="13 14">FDS-564</strain>
    </source>
</reference>
<keyword evidence="4 9" id="KW-0808">Transferase</keyword>
<feature type="binding site" evidence="9">
    <location>
        <position position="143"/>
    </location>
    <ligand>
        <name>S-adenosyl-L-methionine</name>
        <dbReference type="ChEBI" id="CHEBI:59789"/>
    </ligand>
</feature>
<feature type="domain" description="Ribosomal RNA adenine methylase transferase N-terminal" evidence="12">
    <location>
        <begin position="59"/>
        <end position="228"/>
    </location>
</feature>
<keyword evidence="5 9" id="KW-0949">S-adenosyl-L-methionine</keyword>
<organism evidence="13 14">
    <name type="scientific">Cytospora paraplurivora</name>
    <dbReference type="NCBI Taxonomy" id="2898453"/>
    <lineage>
        <taxon>Eukaryota</taxon>
        <taxon>Fungi</taxon>
        <taxon>Dikarya</taxon>
        <taxon>Ascomycota</taxon>
        <taxon>Pezizomycotina</taxon>
        <taxon>Sordariomycetes</taxon>
        <taxon>Sordariomycetidae</taxon>
        <taxon>Diaporthales</taxon>
        <taxon>Cytosporaceae</taxon>
        <taxon>Cytospora</taxon>
    </lineage>
</organism>
<evidence type="ECO:0000256" key="1">
    <source>
        <dbReference type="ARBA" id="ARBA00002977"/>
    </source>
</evidence>
<keyword evidence="6 9" id="KW-0694">RNA-binding</keyword>
<dbReference type="SUPFAM" id="SSF53335">
    <property type="entry name" value="S-adenosyl-L-methionine-dependent methyltransferases"/>
    <property type="match status" value="1"/>
</dbReference>
<feature type="binding site" evidence="9">
    <location>
        <position position="128"/>
    </location>
    <ligand>
        <name>S-adenosyl-L-methionine</name>
        <dbReference type="ChEBI" id="CHEBI:59789"/>
    </ligand>
</feature>
<feature type="binding site" evidence="9">
    <location>
        <position position="100"/>
    </location>
    <ligand>
        <name>S-adenosyl-L-methionine</name>
        <dbReference type="ChEBI" id="CHEBI:59789"/>
    </ligand>
</feature>
<feature type="binding site" evidence="9">
    <location>
        <position position="79"/>
    </location>
    <ligand>
        <name>S-adenosyl-L-methionine</name>
        <dbReference type="ChEBI" id="CHEBI:59789"/>
    </ligand>
</feature>
<dbReference type="InterPro" id="IPR001737">
    <property type="entry name" value="KsgA/Erm"/>
</dbReference>
<dbReference type="PANTHER" id="PTHR11727">
    <property type="entry name" value="DIMETHYLADENOSINE TRANSFERASE"/>
    <property type="match status" value="1"/>
</dbReference>
<feature type="region of interest" description="Disordered" evidence="11">
    <location>
        <begin position="289"/>
        <end position="349"/>
    </location>
</feature>
<name>A0AAN9YIT3_9PEZI</name>
<dbReference type="NCBIfam" id="TIGR00755">
    <property type="entry name" value="ksgA"/>
    <property type="match status" value="1"/>
</dbReference>
<sequence length="421" mass="45745">MGKATQKRKGASAASSTPYDRPSKKSSGGAAAAAAAGGKNNVFKFNTNVGQHILKNPGIADAIVQKANLKPTDTVLEIGPGTGNISVRILERAKKLYAVELDPRMAAEITKRVMGTPLQKKLDVLLGDAIKLDFPAHDVCISNTPYQISSPLVFKLLSMPNPPRCCVLMFQREFALRLTARPGDALYNRLSVNAQFFAKITHIMKVGKQNFRPPPQVESSVVRIEPYLGKDRPTVSWAEFDGLLRIVFSRKNKTVRASFGTKEVMAMVEKNYRTWCALNNVPVDESAVEVGAEGEAEEGEGEDDEEMGMDVDDDAGLPAGGEGDEWGGIMEVDEGNNDGDGDGDDDDTPAFFKEQAAAKQASQAAKTPSRRAKTKVGELVRSKVQKVLSSTDLADQRTGKLDENAFLKLLYAFNKEHIHFA</sequence>
<evidence type="ECO:0000313" key="14">
    <source>
        <dbReference type="Proteomes" id="UP001320245"/>
    </source>
</evidence>
<dbReference type="CDD" id="cd02440">
    <property type="entry name" value="AdoMet_MTases"/>
    <property type="match status" value="1"/>
</dbReference>
<comment type="caution">
    <text evidence="13">The sequence shown here is derived from an EMBL/GenBank/DDBJ whole genome shotgun (WGS) entry which is preliminary data.</text>
</comment>
<evidence type="ECO:0000256" key="4">
    <source>
        <dbReference type="ARBA" id="ARBA00022679"/>
    </source>
</evidence>
<keyword evidence="3 9" id="KW-0489">Methyltransferase</keyword>
<dbReference type="PROSITE" id="PS01131">
    <property type="entry name" value="RRNA_A_DIMETH"/>
    <property type="match status" value="1"/>
</dbReference>
<feature type="compositionally biased region" description="Basic residues" evidence="11">
    <location>
        <begin position="1"/>
        <end position="10"/>
    </location>
</feature>
<feature type="compositionally biased region" description="Acidic residues" evidence="11">
    <location>
        <begin position="331"/>
        <end position="348"/>
    </location>
</feature>
<comment type="similarity">
    <text evidence="8 9 10">Belongs to the class I-like SAM-binding methyltransferase superfamily. rRNA adenine N(6)-methyltransferase family.</text>
</comment>
<comment type="catalytic activity">
    <reaction evidence="7">
        <text>adenosine(1779)/adenosine(1780) in 18S rRNA + 4 S-adenosyl-L-methionine = N(6)-dimethyladenosine(1779)/N(6)-dimethyladenosine(1780) in 18S rRNA + 4 S-adenosyl-L-homocysteine + 4 H(+)</text>
        <dbReference type="Rhea" id="RHEA:42780"/>
        <dbReference type="Rhea" id="RHEA-COMP:10234"/>
        <dbReference type="Rhea" id="RHEA-COMP:10236"/>
        <dbReference type="ChEBI" id="CHEBI:15378"/>
        <dbReference type="ChEBI" id="CHEBI:57856"/>
        <dbReference type="ChEBI" id="CHEBI:59789"/>
        <dbReference type="ChEBI" id="CHEBI:74411"/>
        <dbReference type="ChEBI" id="CHEBI:74493"/>
        <dbReference type="EC" id="2.1.1.183"/>
    </reaction>
</comment>
<dbReference type="SMART" id="SM00650">
    <property type="entry name" value="rADc"/>
    <property type="match status" value="1"/>
</dbReference>
<dbReference type="AlphaFoldDB" id="A0AAN9YIT3"/>
<dbReference type="GO" id="GO:0052909">
    <property type="term" value="F:18S rRNA (adenine(1779)-N(6)/adenine(1780)-N(6))-dimethyltransferase activity"/>
    <property type="evidence" value="ECO:0007669"/>
    <property type="project" value="UniProtKB-EC"/>
</dbReference>
<comment type="function">
    <text evidence="1">Specifically dimethylates two adjacent adenosines in the loop of a conserved hairpin near the 3'-end of 18S rRNA in the 40S particle.</text>
</comment>
<dbReference type="Proteomes" id="UP001320245">
    <property type="component" value="Unassembled WGS sequence"/>
</dbReference>
<feature type="region of interest" description="Disordered" evidence="11">
    <location>
        <begin position="1"/>
        <end position="32"/>
    </location>
</feature>
<dbReference type="EC" id="2.1.1.-" evidence="10"/>
<dbReference type="Gene3D" id="1.10.8.480">
    <property type="match status" value="2"/>
</dbReference>
<evidence type="ECO:0000313" key="13">
    <source>
        <dbReference type="EMBL" id="KAK7744529.1"/>
    </source>
</evidence>
<evidence type="ECO:0000256" key="9">
    <source>
        <dbReference type="PROSITE-ProRule" id="PRU01026"/>
    </source>
</evidence>
<proteinExistence type="inferred from homology"/>
<dbReference type="InterPro" id="IPR020596">
    <property type="entry name" value="rRNA_Ade_Mease_Trfase_CS"/>
</dbReference>
<accession>A0AAN9YIT3</accession>
<feature type="binding site" evidence="9">
    <location>
        <position position="54"/>
    </location>
    <ligand>
        <name>S-adenosyl-L-methionine</name>
        <dbReference type="ChEBI" id="CHEBI:59789"/>
    </ligand>
</feature>
<evidence type="ECO:0000256" key="6">
    <source>
        <dbReference type="ARBA" id="ARBA00022884"/>
    </source>
</evidence>
<evidence type="ECO:0000259" key="12">
    <source>
        <dbReference type="SMART" id="SM00650"/>
    </source>
</evidence>
<dbReference type="GO" id="GO:0005730">
    <property type="term" value="C:nucleolus"/>
    <property type="evidence" value="ECO:0007669"/>
    <property type="project" value="TreeGrafter"/>
</dbReference>
<protein>
    <recommendedName>
        <fullName evidence="10">rRNA adenine N(6)-methyltransferase</fullName>
        <ecNumber evidence="10">2.1.1.-</ecNumber>
    </recommendedName>
</protein>
<evidence type="ECO:0000256" key="11">
    <source>
        <dbReference type="SAM" id="MobiDB-lite"/>
    </source>
</evidence>
<gene>
    <name evidence="13" type="primary">DIM1</name>
    <name evidence="13" type="ORF">SLS53_003414</name>
</gene>
<dbReference type="InterPro" id="IPR011530">
    <property type="entry name" value="rRNA_adenine_dimethylase"/>
</dbReference>
<dbReference type="InterPro" id="IPR020598">
    <property type="entry name" value="rRNA_Ade_methylase_Trfase_N"/>
</dbReference>
<dbReference type="FunFam" id="3.40.50.150:FF:000007">
    <property type="entry name" value="rRNA adenine N(6)-methyltransferase"/>
    <property type="match status" value="1"/>
</dbReference>
<dbReference type="InterPro" id="IPR029063">
    <property type="entry name" value="SAM-dependent_MTases_sf"/>
</dbReference>
<feature type="compositionally biased region" description="Acidic residues" evidence="11">
    <location>
        <begin position="292"/>
        <end position="315"/>
    </location>
</feature>
<feature type="binding site" evidence="9">
    <location>
        <position position="52"/>
    </location>
    <ligand>
        <name>S-adenosyl-L-methionine</name>
        <dbReference type="ChEBI" id="CHEBI:59789"/>
    </ligand>
</feature>
<keyword evidence="2 10" id="KW-0698">rRNA processing</keyword>
<evidence type="ECO:0000256" key="2">
    <source>
        <dbReference type="ARBA" id="ARBA00022552"/>
    </source>
</evidence>
<evidence type="ECO:0000256" key="5">
    <source>
        <dbReference type="ARBA" id="ARBA00022691"/>
    </source>
</evidence>
<dbReference type="Gene3D" id="3.40.50.150">
    <property type="entry name" value="Vaccinia Virus protein VP39"/>
    <property type="match status" value="1"/>
</dbReference>
<evidence type="ECO:0000256" key="8">
    <source>
        <dbReference type="ARBA" id="ARBA00061109"/>
    </source>
</evidence>
<evidence type="ECO:0000256" key="7">
    <source>
        <dbReference type="ARBA" id="ARBA00049478"/>
    </source>
</evidence>